<name>A0A183D529_9BILA</name>
<reference evidence="9" key="1">
    <citation type="submission" date="2016-06" db="UniProtKB">
        <authorList>
            <consortium name="WormBaseParasite"/>
        </authorList>
    </citation>
    <scope>IDENTIFICATION</scope>
</reference>
<gene>
    <name evidence="7" type="ORF">GPUH_LOCUS3820</name>
</gene>
<dbReference type="SUPFAM" id="SSF56300">
    <property type="entry name" value="Metallo-dependent phosphatases"/>
    <property type="match status" value="1"/>
</dbReference>
<accession>A0A183D529</accession>
<dbReference type="PANTHER" id="PTHR11668:SF300">
    <property type="entry name" value="SERINE_THREONINE-PROTEIN PHOSPHATASE"/>
    <property type="match status" value="1"/>
</dbReference>
<dbReference type="InterPro" id="IPR004843">
    <property type="entry name" value="Calcineurin-like_PHP"/>
</dbReference>
<dbReference type="AlphaFoldDB" id="A0A183D529"/>
<evidence type="ECO:0000256" key="3">
    <source>
        <dbReference type="ARBA" id="ARBA00022801"/>
    </source>
</evidence>
<evidence type="ECO:0000259" key="6">
    <source>
        <dbReference type="Pfam" id="PF00149"/>
    </source>
</evidence>
<protein>
    <recommendedName>
        <fullName evidence="1">protein-serine/threonine phosphatase</fullName>
        <ecNumber evidence="1">3.1.3.16</ecNumber>
    </recommendedName>
</protein>
<keyword evidence="5" id="KW-0464">Manganese</keyword>
<dbReference type="Pfam" id="PF00149">
    <property type="entry name" value="Metallophos"/>
    <property type="match status" value="1"/>
</dbReference>
<evidence type="ECO:0000256" key="2">
    <source>
        <dbReference type="ARBA" id="ARBA00022723"/>
    </source>
</evidence>
<keyword evidence="8" id="KW-1185">Reference proteome</keyword>
<evidence type="ECO:0000313" key="9">
    <source>
        <dbReference type="WBParaSite" id="GPUH_0000382701-mRNA-1"/>
    </source>
</evidence>
<dbReference type="PANTHER" id="PTHR11668">
    <property type="entry name" value="SERINE/THREONINE PROTEIN PHOSPHATASE"/>
    <property type="match status" value="1"/>
</dbReference>
<reference evidence="7 8" key="2">
    <citation type="submission" date="2018-11" db="EMBL/GenBank/DDBJ databases">
        <authorList>
            <consortium name="Pathogen Informatics"/>
        </authorList>
    </citation>
    <scope>NUCLEOTIDE SEQUENCE [LARGE SCALE GENOMIC DNA]</scope>
</reference>
<dbReference type="GO" id="GO:0046872">
    <property type="term" value="F:metal ion binding"/>
    <property type="evidence" value="ECO:0007669"/>
    <property type="project" value="UniProtKB-KW"/>
</dbReference>
<dbReference type="GO" id="GO:0005737">
    <property type="term" value="C:cytoplasm"/>
    <property type="evidence" value="ECO:0007669"/>
    <property type="project" value="TreeGrafter"/>
</dbReference>
<feature type="domain" description="Calcineurin-like phosphoesterase" evidence="6">
    <location>
        <begin position="4"/>
        <end position="55"/>
    </location>
</feature>
<dbReference type="Proteomes" id="UP000271098">
    <property type="component" value="Unassembled WGS sequence"/>
</dbReference>
<dbReference type="Gene3D" id="3.60.21.10">
    <property type="match status" value="1"/>
</dbReference>
<dbReference type="GO" id="GO:0004722">
    <property type="term" value="F:protein serine/threonine phosphatase activity"/>
    <property type="evidence" value="ECO:0007669"/>
    <property type="project" value="UniProtKB-EC"/>
</dbReference>
<evidence type="ECO:0000256" key="1">
    <source>
        <dbReference type="ARBA" id="ARBA00013081"/>
    </source>
</evidence>
<evidence type="ECO:0000313" key="8">
    <source>
        <dbReference type="Proteomes" id="UP000271098"/>
    </source>
</evidence>
<organism evidence="9">
    <name type="scientific">Gongylonema pulchrum</name>
    <dbReference type="NCBI Taxonomy" id="637853"/>
    <lineage>
        <taxon>Eukaryota</taxon>
        <taxon>Metazoa</taxon>
        <taxon>Ecdysozoa</taxon>
        <taxon>Nematoda</taxon>
        <taxon>Chromadorea</taxon>
        <taxon>Rhabditida</taxon>
        <taxon>Spirurina</taxon>
        <taxon>Spiruromorpha</taxon>
        <taxon>Spiruroidea</taxon>
        <taxon>Gongylonematidae</taxon>
        <taxon>Gongylonema</taxon>
    </lineage>
</organism>
<dbReference type="InterPro" id="IPR029052">
    <property type="entry name" value="Metallo-depent_PP-like"/>
</dbReference>
<proteinExistence type="predicted"/>
<keyword evidence="4" id="KW-0904">Protein phosphatase</keyword>
<sequence>MRKFQYADLQRIFAAVGRPGKTRYLFLGDYVDRGPQSLECICSLVAWKVAHPRRVCFVLRQSKHTSKIWLFRSFLPDFCNYQSFCLRPLQRDKIEYSRLLAHLVRPANR</sequence>
<keyword evidence="3" id="KW-0378">Hydrolase</keyword>
<evidence type="ECO:0000313" key="7">
    <source>
        <dbReference type="EMBL" id="VDK41117.1"/>
    </source>
</evidence>
<dbReference type="WBParaSite" id="GPUH_0000382701-mRNA-1">
    <property type="protein sequence ID" value="GPUH_0000382701-mRNA-1"/>
    <property type="gene ID" value="GPUH_0000382701"/>
</dbReference>
<dbReference type="EMBL" id="UYRT01006784">
    <property type="protein sequence ID" value="VDK41117.1"/>
    <property type="molecule type" value="Genomic_DNA"/>
</dbReference>
<dbReference type="InterPro" id="IPR050341">
    <property type="entry name" value="PP1_catalytic_subunit"/>
</dbReference>
<keyword evidence="2" id="KW-0479">Metal-binding</keyword>
<evidence type="ECO:0000256" key="4">
    <source>
        <dbReference type="ARBA" id="ARBA00022912"/>
    </source>
</evidence>
<dbReference type="GO" id="GO:0005634">
    <property type="term" value="C:nucleus"/>
    <property type="evidence" value="ECO:0007669"/>
    <property type="project" value="TreeGrafter"/>
</dbReference>
<evidence type="ECO:0000256" key="5">
    <source>
        <dbReference type="ARBA" id="ARBA00023211"/>
    </source>
</evidence>
<dbReference type="EC" id="3.1.3.16" evidence="1"/>